<dbReference type="Proteomes" id="UP001227964">
    <property type="component" value="Unassembled WGS sequence"/>
</dbReference>
<dbReference type="InterPro" id="IPR003379">
    <property type="entry name" value="Carboxylase_cons_dom"/>
</dbReference>
<dbReference type="InterPro" id="IPR055268">
    <property type="entry name" value="PCB-like"/>
</dbReference>
<dbReference type="PANTHER" id="PTHR43778:SF2">
    <property type="entry name" value="PYRUVATE CARBOXYLASE, MITOCHONDRIAL"/>
    <property type="match status" value="1"/>
</dbReference>
<dbReference type="PANTHER" id="PTHR43778">
    <property type="entry name" value="PYRUVATE CARBOXYLASE"/>
    <property type="match status" value="1"/>
</dbReference>
<keyword evidence="3" id="KW-1185">Reference proteome</keyword>
<dbReference type="SUPFAM" id="SSF51569">
    <property type="entry name" value="Aldolase"/>
    <property type="match status" value="1"/>
</dbReference>
<reference evidence="2 3" key="1">
    <citation type="submission" date="2023-06" db="EMBL/GenBank/DDBJ databases">
        <title>Marinobacter azerbaijanicus a moderately halophilic, isolated from Urmia Lake in Azerbaijan region of Iran.</title>
        <authorList>
            <person name="Sanchez-Porro C."/>
            <person name="Aghdam E.M."/>
            <person name="Saheb S.M."/>
            <person name="Tarhriz V."/>
            <person name="Kazemi E."/>
            <person name="Ammozegar M.A."/>
            <person name="Ventosa A."/>
            <person name="Hejazi M.S."/>
        </authorList>
    </citation>
    <scope>NUCLEOTIDE SEQUENCE [LARGE SCALE GENOMIC DNA]</scope>
    <source>
        <strain evidence="2 3">TBZ242</strain>
    </source>
</reference>
<proteinExistence type="predicted"/>
<dbReference type="SUPFAM" id="SSF89000">
    <property type="entry name" value="post-HMGL domain-like"/>
    <property type="match status" value="1"/>
</dbReference>
<dbReference type="Pfam" id="PF02436">
    <property type="entry name" value="PYC_OADA"/>
    <property type="match status" value="1"/>
</dbReference>
<dbReference type="InterPro" id="IPR000891">
    <property type="entry name" value="PYR_CT"/>
</dbReference>
<dbReference type="EMBL" id="JASSVS010000012">
    <property type="protein sequence ID" value="MDL0433207.1"/>
    <property type="molecule type" value="Genomic_DNA"/>
</dbReference>
<evidence type="ECO:0000313" key="2">
    <source>
        <dbReference type="EMBL" id="MDL0433207.1"/>
    </source>
</evidence>
<evidence type="ECO:0000313" key="3">
    <source>
        <dbReference type="Proteomes" id="UP001227964"/>
    </source>
</evidence>
<name>A0ABT7IGA9_9GAMM</name>
<dbReference type="InterPro" id="IPR013785">
    <property type="entry name" value="Aldolase_TIM"/>
</dbReference>
<feature type="domain" description="Pyruvate carboxyltransferase" evidence="1">
    <location>
        <begin position="4"/>
        <end position="264"/>
    </location>
</feature>
<organism evidence="2 3">
    <name type="scientific">Marinobacter azerbaijanicus</name>
    <dbReference type="NCBI Taxonomy" id="3050455"/>
    <lineage>
        <taxon>Bacteria</taxon>
        <taxon>Pseudomonadati</taxon>
        <taxon>Pseudomonadota</taxon>
        <taxon>Gammaproteobacteria</taxon>
        <taxon>Pseudomonadales</taxon>
        <taxon>Marinobacteraceae</taxon>
        <taxon>Marinobacter</taxon>
    </lineage>
</organism>
<dbReference type="PROSITE" id="PS50991">
    <property type="entry name" value="PYR_CT"/>
    <property type="match status" value="1"/>
</dbReference>
<evidence type="ECO:0000259" key="1">
    <source>
        <dbReference type="PROSITE" id="PS50991"/>
    </source>
</evidence>
<gene>
    <name evidence="2" type="ORF">QPM17_18870</name>
</gene>
<protein>
    <recommendedName>
        <fullName evidence="1">Pyruvate carboxyltransferase domain-containing protein</fullName>
    </recommendedName>
</protein>
<sequence length="489" mass="54482">MSQINFIDTTLRDGQQSLWALNMKTEMMLPALKQMDEAGFEAMEFFVPIVQLKKMIRDLNENPWEWLRQGAAVARKTPLRLHAGYKGGLGKVPESVKKLMVQKVIDQGISCARISNPWNDFVELREEVDELKRMGMDSVVNIIYSVSPRHTDDYFVKRARAAAKLKPYRLCFKDVGGLLTPERVRELLPKIQAVIGDIVLELHVHCNNGLAPLNVIEAVKLGITHVHTAVPPLASGSSNPSIFNTASNLRALGHDTLVSEELLRPVEEHFTTIAKRHGFAIGTPFEYDESLYSHQVPGGMISNLEYQLAKVGMSGHLEATLEEAARVRADFGYPIMVTPLSQFIGTQAAINVMTGGRYEQVTDECIYYALGQFGKEATEVMDPDVKDKILSRNRAKELASKEFPELTLPEVRRKYGESLTDEELILRAFIDEQAVEVARQSRPSSEGGLSSRQPIVELVGSLSRLKDRGFVSVQKGGDFSLVMSKSPQA</sequence>
<dbReference type="Pfam" id="PF00682">
    <property type="entry name" value="HMGL-like"/>
    <property type="match status" value="1"/>
</dbReference>
<dbReference type="RefSeq" id="WP_285392810.1">
    <property type="nucleotide sequence ID" value="NZ_JASSVS010000012.1"/>
</dbReference>
<dbReference type="Gene3D" id="3.20.20.70">
    <property type="entry name" value="Aldolase class I"/>
    <property type="match status" value="1"/>
</dbReference>
<comment type="caution">
    <text evidence="2">The sequence shown here is derived from an EMBL/GenBank/DDBJ whole genome shotgun (WGS) entry which is preliminary data.</text>
</comment>
<accession>A0ABT7IGA9</accession>